<dbReference type="KEGG" id="tsv:DSM104635_03044"/>
<dbReference type="EMBL" id="CP047045">
    <property type="protein sequence ID" value="QGZ96186.1"/>
    <property type="molecule type" value="Genomic_DNA"/>
</dbReference>
<accession>A0A6I6MRZ2</accession>
<gene>
    <name evidence="1" type="ORF">DSM104635_03044</name>
</gene>
<dbReference type="Proteomes" id="UP000431269">
    <property type="component" value="Chromosome"/>
</dbReference>
<organism evidence="1 2">
    <name type="scientific">Terricaulis silvestris</name>
    <dbReference type="NCBI Taxonomy" id="2686094"/>
    <lineage>
        <taxon>Bacteria</taxon>
        <taxon>Pseudomonadati</taxon>
        <taxon>Pseudomonadota</taxon>
        <taxon>Alphaproteobacteria</taxon>
        <taxon>Caulobacterales</taxon>
        <taxon>Caulobacteraceae</taxon>
        <taxon>Terricaulis</taxon>
    </lineage>
</organism>
<dbReference type="RefSeq" id="WP_158766993.1">
    <property type="nucleotide sequence ID" value="NZ_CP047045.1"/>
</dbReference>
<protein>
    <recommendedName>
        <fullName evidence="3">Acyl-protein synthetase LuxE domain-containing protein</fullName>
    </recommendedName>
</protein>
<keyword evidence="2" id="KW-1185">Reference proteome</keyword>
<proteinExistence type="predicted"/>
<reference evidence="2" key="1">
    <citation type="submission" date="2019-12" db="EMBL/GenBank/DDBJ databases">
        <title>Complete genome of Terracaulis silvestris 0127_4.</title>
        <authorList>
            <person name="Vieira S."/>
            <person name="Riedel T."/>
            <person name="Sproer C."/>
            <person name="Pascual J."/>
            <person name="Boedeker C."/>
            <person name="Overmann J."/>
        </authorList>
    </citation>
    <scope>NUCLEOTIDE SEQUENCE [LARGE SCALE GENOMIC DNA]</scope>
    <source>
        <strain evidence="2">0127_4</strain>
    </source>
</reference>
<sequence>MSVRRDLIESILEPGVFDRADPDIEAKQLEAAREVFAERRGQIGLLRRRAEEAGVDEIKSMRDLVPLLFAHTAYKSYPQSFIDQGRWDRMLQWMQTLSVDRTDNVNVDGVRGVDDWIDRLREGGHIVLATSGSSGKCSFLNHTRGDSAMKRRHASVAVGWPFVRGAKDRACFFLGPSEGPNSAIEASQNNAANFGRPGDVHFLTDEPLLISEVSRAAALRTRMADGTATPGEIEAFENEAREKAARMDAALDAMTESILARRHEPIYLTGMWAQHMMIIKRARKLGIPDGDFSPKCVVSAGGGVKGVSLPPDYKEQVAKFYGDVIRPTAYGMTEMAQMMPRCQCMRYHRPPGLIWLLLDASGERLLGPEDGPNGVVEGRFGFLDLIYEGRWGGLITGDKVTIDFAATCPCGRPGPTILDNITRFAQAGDDHIGCAGTIDSYIRSSLTE</sequence>
<evidence type="ECO:0000313" key="2">
    <source>
        <dbReference type="Proteomes" id="UP000431269"/>
    </source>
</evidence>
<dbReference type="AlphaFoldDB" id="A0A6I6MRZ2"/>
<name>A0A6I6MRZ2_9CAUL</name>
<evidence type="ECO:0000313" key="1">
    <source>
        <dbReference type="EMBL" id="QGZ96186.1"/>
    </source>
</evidence>
<evidence type="ECO:0008006" key="3">
    <source>
        <dbReference type="Google" id="ProtNLM"/>
    </source>
</evidence>